<gene>
    <name evidence="1" type="ORF">MM817_00389</name>
</gene>
<organism evidence="1 2">
    <name type="scientific">Sulfoacidibacillus ferrooxidans</name>
    <dbReference type="NCBI Taxonomy" id="2005001"/>
    <lineage>
        <taxon>Bacteria</taxon>
        <taxon>Bacillati</taxon>
        <taxon>Bacillota</taxon>
        <taxon>Bacilli</taxon>
        <taxon>Bacillales</taxon>
        <taxon>Alicyclobacillaceae</taxon>
        <taxon>Sulfoacidibacillus</taxon>
    </lineage>
</organism>
<reference evidence="1" key="1">
    <citation type="submission" date="2022-03" db="EMBL/GenBank/DDBJ databases">
        <title>Draft Genome Sequence of Firmicute Strain S0AB, a Heterotrophic Iron/Sulfur-Oxidizing Extreme Acidophile.</title>
        <authorList>
            <person name="Vergara E."/>
            <person name="Pakostova E."/>
            <person name="Johnson D.B."/>
            <person name="Holmes D.S."/>
        </authorList>
    </citation>
    <scope>NUCLEOTIDE SEQUENCE</scope>
    <source>
        <strain evidence="1">S0AB</strain>
    </source>
</reference>
<evidence type="ECO:0000313" key="1">
    <source>
        <dbReference type="EMBL" id="MCI0182133.1"/>
    </source>
</evidence>
<dbReference type="EMBL" id="JALBUF010000001">
    <property type="protein sequence ID" value="MCI0182133.1"/>
    <property type="molecule type" value="Genomic_DNA"/>
</dbReference>
<sequence length="186" mass="20553">MRKWAIACVTGILLATGEVGMSSAAQVQAKDLGIVSGRGTTVEFRVSNVQMKRLDGARVLIIDDRGKLIQSGLTNREGVYDARIATPLDRRFVPVKKMGTVTAILFADGYNESIVFDVPVQSGQVQPVMLNPIVQNQRNEPTIMLGNIHRHTYIGLVSYYAELQKLKKQPPIPGEQNYAPWSSRTQ</sequence>
<name>A0A9X1V6B6_9BACL</name>
<dbReference type="RefSeq" id="WP_241711749.1">
    <property type="nucleotide sequence ID" value="NZ_JALBUF010000001.1"/>
</dbReference>
<protein>
    <submittedName>
        <fullName evidence="1">Uncharacterized protein</fullName>
    </submittedName>
</protein>
<keyword evidence="2" id="KW-1185">Reference proteome</keyword>
<dbReference type="AlphaFoldDB" id="A0A9X1V6B6"/>
<dbReference type="Proteomes" id="UP001139263">
    <property type="component" value="Unassembled WGS sequence"/>
</dbReference>
<proteinExistence type="predicted"/>
<evidence type="ECO:0000313" key="2">
    <source>
        <dbReference type="Proteomes" id="UP001139263"/>
    </source>
</evidence>
<comment type="caution">
    <text evidence="1">The sequence shown here is derived from an EMBL/GenBank/DDBJ whole genome shotgun (WGS) entry which is preliminary data.</text>
</comment>
<accession>A0A9X1V6B6</accession>